<dbReference type="InterPro" id="IPR018060">
    <property type="entry name" value="HTH_AraC"/>
</dbReference>
<dbReference type="InterPro" id="IPR037923">
    <property type="entry name" value="HTH-like"/>
</dbReference>
<dbReference type="Pfam" id="PF01497">
    <property type="entry name" value="Peripla_BP_2"/>
    <property type="match status" value="1"/>
</dbReference>
<proteinExistence type="predicted"/>
<dbReference type="Gene3D" id="3.40.50.1980">
    <property type="entry name" value="Nitrogenase molybdenum iron protein domain"/>
    <property type="match status" value="2"/>
</dbReference>
<gene>
    <name evidence="6" type="ORF">GCM10010911_43190</name>
</gene>
<dbReference type="PANTHER" id="PTHR43280:SF2">
    <property type="entry name" value="HTH-TYPE TRANSCRIPTIONAL REGULATOR EXSA"/>
    <property type="match status" value="1"/>
</dbReference>
<dbReference type="SUPFAM" id="SSF46689">
    <property type="entry name" value="Homeodomain-like"/>
    <property type="match status" value="2"/>
</dbReference>
<dbReference type="SMART" id="SM00342">
    <property type="entry name" value="HTH_ARAC"/>
    <property type="match status" value="1"/>
</dbReference>
<dbReference type="SUPFAM" id="SSF53807">
    <property type="entry name" value="Helical backbone' metal receptor"/>
    <property type="match status" value="1"/>
</dbReference>
<dbReference type="GO" id="GO:0003700">
    <property type="term" value="F:DNA-binding transcription factor activity"/>
    <property type="evidence" value="ECO:0007669"/>
    <property type="project" value="InterPro"/>
</dbReference>
<keyword evidence="7" id="KW-1185">Reference proteome</keyword>
<evidence type="ECO:0000256" key="2">
    <source>
        <dbReference type="ARBA" id="ARBA00023125"/>
    </source>
</evidence>
<comment type="caution">
    <text evidence="6">The sequence shown here is derived from an EMBL/GenBank/DDBJ whole genome shotgun (WGS) entry which is preliminary data.</text>
</comment>
<reference evidence="6" key="1">
    <citation type="journal article" date="2014" name="Int. J. Syst. Evol. Microbiol.">
        <title>Complete genome sequence of Corynebacterium casei LMG S-19264T (=DSM 44701T), isolated from a smear-ripened cheese.</title>
        <authorList>
            <consortium name="US DOE Joint Genome Institute (JGI-PGF)"/>
            <person name="Walter F."/>
            <person name="Albersmeier A."/>
            <person name="Kalinowski J."/>
            <person name="Ruckert C."/>
        </authorList>
    </citation>
    <scope>NUCLEOTIDE SEQUENCE</scope>
    <source>
        <strain evidence="6">CGMCC 1.15178</strain>
    </source>
</reference>
<dbReference type="Proteomes" id="UP000612456">
    <property type="component" value="Unassembled WGS sequence"/>
</dbReference>
<accession>A0A916Z8M8</accession>
<dbReference type="InterPro" id="IPR002491">
    <property type="entry name" value="ABC_transptr_periplasmic_BD"/>
</dbReference>
<dbReference type="Pfam" id="PF12833">
    <property type="entry name" value="HTH_18"/>
    <property type="match status" value="1"/>
</dbReference>
<feature type="domain" description="Fe/B12 periplasmic-binding" evidence="5">
    <location>
        <begin position="278"/>
        <end position="533"/>
    </location>
</feature>
<dbReference type="InterPro" id="IPR003313">
    <property type="entry name" value="AraC-bd"/>
</dbReference>
<dbReference type="Pfam" id="PF02311">
    <property type="entry name" value="AraC_binding"/>
    <property type="match status" value="1"/>
</dbReference>
<dbReference type="EMBL" id="BMHP01000003">
    <property type="protein sequence ID" value="GGD80441.1"/>
    <property type="molecule type" value="Genomic_DNA"/>
</dbReference>
<dbReference type="AlphaFoldDB" id="A0A916Z8M8"/>
<feature type="domain" description="HTH araC/xylS-type" evidence="4">
    <location>
        <begin position="176"/>
        <end position="274"/>
    </location>
</feature>
<dbReference type="InterPro" id="IPR020449">
    <property type="entry name" value="Tscrpt_reg_AraC-type_HTH"/>
</dbReference>
<evidence type="ECO:0000259" key="4">
    <source>
        <dbReference type="PROSITE" id="PS01124"/>
    </source>
</evidence>
<dbReference type="InterPro" id="IPR009057">
    <property type="entry name" value="Homeodomain-like_sf"/>
</dbReference>
<dbReference type="RefSeq" id="WP_188994804.1">
    <property type="nucleotide sequence ID" value="NZ_BMHP01000003.1"/>
</dbReference>
<evidence type="ECO:0008006" key="8">
    <source>
        <dbReference type="Google" id="ProtNLM"/>
    </source>
</evidence>
<evidence type="ECO:0000313" key="7">
    <source>
        <dbReference type="Proteomes" id="UP000612456"/>
    </source>
</evidence>
<evidence type="ECO:0000259" key="5">
    <source>
        <dbReference type="PROSITE" id="PS50983"/>
    </source>
</evidence>
<protein>
    <recommendedName>
        <fullName evidence="8">AraC family transcriptional regulator</fullName>
    </recommendedName>
</protein>
<keyword evidence="3" id="KW-0804">Transcription</keyword>
<dbReference type="Gene3D" id="1.10.10.60">
    <property type="entry name" value="Homeodomain-like"/>
    <property type="match status" value="2"/>
</dbReference>
<dbReference type="PANTHER" id="PTHR43280">
    <property type="entry name" value="ARAC-FAMILY TRANSCRIPTIONAL REGULATOR"/>
    <property type="match status" value="1"/>
</dbReference>
<dbReference type="GO" id="GO:0043565">
    <property type="term" value="F:sequence-specific DNA binding"/>
    <property type="evidence" value="ECO:0007669"/>
    <property type="project" value="InterPro"/>
</dbReference>
<evidence type="ECO:0000313" key="6">
    <source>
        <dbReference type="EMBL" id="GGD80441.1"/>
    </source>
</evidence>
<keyword evidence="1" id="KW-0805">Transcription regulation</keyword>
<evidence type="ECO:0000256" key="3">
    <source>
        <dbReference type="ARBA" id="ARBA00023163"/>
    </source>
</evidence>
<dbReference type="SUPFAM" id="SSF51215">
    <property type="entry name" value="Regulatory protein AraC"/>
    <property type="match status" value="1"/>
</dbReference>
<keyword evidence="2" id="KW-0238">DNA-binding</keyword>
<dbReference type="PROSITE" id="PS50983">
    <property type="entry name" value="FE_B12_PBP"/>
    <property type="match status" value="1"/>
</dbReference>
<sequence length="533" mass="60253">MEEGTGAGKRETLYYSLKQIELVNQPFPGRSGRTGCRDYTLIIVKDGQGRVMQAGADVQLEQGTGLLLEPDMLKGIESGERGISFYQLSFEIASAAGERFSPVKAGSNGGLIRCGSLICQPFPQYLLLLDALFNNRNAREEIQRFTNHIRFQELLLLVFLANPADPQEQNPKSIVQRSIDYVKENYNEALTVDQLAAMAGTSRSRYTQLFKEITGQNPLSYVNGIRIERARQLLAATNERLHDIAQAVGYSNEYYFNRRFKGTLGITPGQYRRSHQDNIRVFAPFLEDYLLALGVMPVVQFSHALWGKQDYLGLHHVPEFDISSGDWEELSDHKPELIMLNQGYKRWSLEECRGIAPLFRLPFGCEDWRSTLQSVASVFGRSDRVREIISDYEHKSREAAGILSRSVRSQTVAVLRISACAVVLYGCGGLGYTGNVLYGELGLRPHPLAQQLTRGERRVRLTSETLAQLDADHLFITFDKLEGEGRELLDTPLWRSLPAARNRCVYEVDFMAWMNYGVLSHRRKIDDVLRVLA</sequence>
<name>A0A916Z8M8_9BACL</name>
<dbReference type="PRINTS" id="PR00032">
    <property type="entry name" value="HTHARAC"/>
</dbReference>
<dbReference type="PROSITE" id="PS01124">
    <property type="entry name" value="HTH_ARAC_FAMILY_2"/>
    <property type="match status" value="1"/>
</dbReference>
<organism evidence="6 7">
    <name type="scientific">Paenibacillus nasutitermitis</name>
    <dbReference type="NCBI Taxonomy" id="1652958"/>
    <lineage>
        <taxon>Bacteria</taxon>
        <taxon>Bacillati</taxon>
        <taxon>Bacillota</taxon>
        <taxon>Bacilli</taxon>
        <taxon>Bacillales</taxon>
        <taxon>Paenibacillaceae</taxon>
        <taxon>Paenibacillus</taxon>
    </lineage>
</organism>
<reference evidence="6" key="2">
    <citation type="submission" date="2020-09" db="EMBL/GenBank/DDBJ databases">
        <authorList>
            <person name="Sun Q."/>
            <person name="Zhou Y."/>
        </authorList>
    </citation>
    <scope>NUCLEOTIDE SEQUENCE</scope>
    <source>
        <strain evidence="6">CGMCC 1.15178</strain>
    </source>
</reference>
<evidence type="ECO:0000256" key="1">
    <source>
        <dbReference type="ARBA" id="ARBA00023015"/>
    </source>
</evidence>